<gene>
    <name evidence="2" type="ORF">FACI_IFERC00001G0144</name>
</gene>
<reference evidence="2 3" key="1">
    <citation type="journal article" date="2007" name="Proc. Natl. Acad. Sci. U.S.A.">
        <title>Genome dynamics in a natural archaeal population.</title>
        <authorList>
            <person name="Allen E.E."/>
            <person name="Tyson G.W."/>
            <person name="Whitaker R.J."/>
            <person name="Detter J.C."/>
            <person name="Richardson P.M."/>
            <person name="Banfield J.F."/>
        </authorList>
    </citation>
    <scope>NUCLEOTIDE SEQUENCE [LARGE SCALE GENOMIC DNA]</scope>
    <source>
        <strain evidence="3">fer1</strain>
    </source>
</reference>
<keyword evidence="3" id="KW-1185">Reference proteome</keyword>
<evidence type="ECO:0008006" key="4">
    <source>
        <dbReference type="Google" id="ProtNLM"/>
    </source>
</evidence>
<keyword evidence="1" id="KW-1133">Transmembrane helix</keyword>
<dbReference type="Proteomes" id="UP000014660">
    <property type="component" value="Chromosome"/>
</dbReference>
<keyword evidence="1" id="KW-0812">Transmembrane</keyword>
<sequence length="132" mass="14773">MATNKAIDILRWLGILGSAIWAGIHMTLLGITLPYIVKVFFGFVIAIAIVSAMIYVSDRKEFYLPVFIFYILDTVLLLESRISIAPVFNERLPWTASAIDSIILDVIMIIISGAIYFSTKAFKSKDKPANQK</sequence>
<dbReference type="GeneID" id="16024288"/>
<accession>S0APJ7</accession>
<dbReference type="EMBL" id="CP004145">
    <property type="protein sequence ID" value="AGO60124.1"/>
    <property type="molecule type" value="Genomic_DNA"/>
</dbReference>
<dbReference type="RefSeq" id="WP_009886162.1">
    <property type="nucleotide sequence ID" value="NC_021592.1"/>
</dbReference>
<feature type="transmembrane region" description="Helical" evidence="1">
    <location>
        <begin position="12"/>
        <end position="29"/>
    </location>
</feature>
<feature type="transmembrane region" description="Helical" evidence="1">
    <location>
        <begin position="98"/>
        <end position="117"/>
    </location>
</feature>
<evidence type="ECO:0000313" key="2">
    <source>
        <dbReference type="EMBL" id="AGO60124.1"/>
    </source>
</evidence>
<dbReference type="HOGENOM" id="CLU_159101_0_0_2"/>
<evidence type="ECO:0000313" key="3">
    <source>
        <dbReference type="Proteomes" id="UP000014660"/>
    </source>
</evidence>
<protein>
    <recommendedName>
        <fullName evidence="4">Integral membrane protein</fullName>
    </recommendedName>
</protein>
<keyword evidence="1" id="KW-0472">Membrane</keyword>
<dbReference type="KEGG" id="fac:FACI_IFERC01G0144"/>
<feature type="transmembrane region" description="Helical" evidence="1">
    <location>
        <begin position="35"/>
        <end position="55"/>
    </location>
</feature>
<dbReference type="AlphaFoldDB" id="S0APJ7"/>
<organism evidence="2 3">
    <name type="scientific">Ferroplasma acidarmanus Fer1</name>
    <dbReference type="NCBI Taxonomy" id="333146"/>
    <lineage>
        <taxon>Archaea</taxon>
        <taxon>Methanobacteriati</taxon>
        <taxon>Thermoplasmatota</taxon>
        <taxon>Thermoplasmata</taxon>
        <taxon>Thermoplasmatales</taxon>
        <taxon>Ferroplasmaceae</taxon>
        <taxon>Ferroplasma</taxon>
    </lineage>
</organism>
<proteinExistence type="predicted"/>
<name>S0APJ7_FERAC</name>
<evidence type="ECO:0000256" key="1">
    <source>
        <dbReference type="SAM" id="Phobius"/>
    </source>
</evidence>
<feature type="transmembrane region" description="Helical" evidence="1">
    <location>
        <begin position="62"/>
        <end position="78"/>
    </location>
</feature>